<evidence type="ECO:0000256" key="3">
    <source>
        <dbReference type="ARBA" id="ARBA00022490"/>
    </source>
</evidence>
<evidence type="ECO:0000313" key="11">
    <source>
        <dbReference type="EMBL" id="QIZ09166.1"/>
    </source>
</evidence>
<dbReference type="Pfam" id="PF01475">
    <property type="entry name" value="FUR"/>
    <property type="match status" value="1"/>
</dbReference>
<accession>A0A6H1P6G7</accession>
<dbReference type="GO" id="GO:0005737">
    <property type="term" value="C:cytoplasm"/>
    <property type="evidence" value="ECO:0007669"/>
    <property type="project" value="UniProtKB-SubCell"/>
</dbReference>
<dbReference type="Proteomes" id="UP000501868">
    <property type="component" value="Chromosome"/>
</dbReference>
<dbReference type="Gene3D" id="3.30.1490.190">
    <property type="match status" value="1"/>
</dbReference>
<comment type="cofactor">
    <cofactor evidence="10">
        <name>Mn(2+)</name>
        <dbReference type="ChEBI" id="CHEBI:29035"/>
    </cofactor>
    <cofactor evidence="10">
        <name>Fe(2+)</name>
        <dbReference type="ChEBI" id="CHEBI:29033"/>
    </cofactor>
    <text evidence="10">Binds 1 Mn(2+) or Fe(2+) ion per subunit.</text>
</comment>
<evidence type="ECO:0000256" key="1">
    <source>
        <dbReference type="ARBA" id="ARBA00004496"/>
    </source>
</evidence>
<dbReference type="PANTHER" id="PTHR33202:SF1">
    <property type="entry name" value="FERRIC UPTAKE REGULATION PROTEIN"/>
    <property type="match status" value="1"/>
</dbReference>
<keyword evidence="7" id="KW-0238">DNA-binding</keyword>
<dbReference type="PANTHER" id="PTHR33202">
    <property type="entry name" value="ZINC UPTAKE REGULATION PROTEIN"/>
    <property type="match status" value="1"/>
</dbReference>
<evidence type="ECO:0000256" key="9">
    <source>
        <dbReference type="PIRSR" id="PIRSR602481-1"/>
    </source>
</evidence>
<feature type="binding site" evidence="9">
    <location>
        <position position="97"/>
    </location>
    <ligand>
        <name>Zn(2+)</name>
        <dbReference type="ChEBI" id="CHEBI:29105"/>
    </ligand>
</feature>
<keyword evidence="3" id="KW-0963">Cytoplasm</keyword>
<protein>
    <submittedName>
        <fullName evidence="11">Transcriptional repressor</fullName>
    </submittedName>
</protein>
<evidence type="ECO:0000256" key="5">
    <source>
        <dbReference type="ARBA" id="ARBA00022833"/>
    </source>
</evidence>
<dbReference type="InterPro" id="IPR043135">
    <property type="entry name" value="Fur_C"/>
</dbReference>
<dbReference type="CDD" id="cd07153">
    <property type="entry name" value="Fur_like"/>
    <property type="match status" value="1"/>
</dbReference>
<evidence type="ECO:0000256" key="7">
    <source>
        <dbReference type="ARBA" id="ARBA00023125"/>
    </source>
</evidence>
<evidence type="ECO:0000256" key="4">
    <source>
        <dbReference type="ARBA" id="ARBA00022491"/>
    </source>
</evidence>
<dbReference type="EMBL" id="CP051128">
    <property type="protein sequence ID" value="QIZ09166.1"/>
    <property type="molecule type" value="Genomic_DNA"/>
</dbReference>
<feature type="binding site" evidence="9">
    <location>
        <position position="137"/>
    </location>
    <ligand>
        <name>Zn(2+)</name>
        <dbReference type="ChEBI" id="CHEBI:29105"/>
    </ligand>
</feature>
<sequence length="138" mass="16187">MNVNDALHLLKVKGYRYTGKRELMVHRMYDEKRYVSAKEVLGVMKNDYPNLSFDTIYRNLSLFEELGILESTEFEGEKLYRFACSDEHEHHHHHIICTKCRKTISFEGCPMNTIVNVPDGFEIIGHKFEVYGYCNDCA</sequence>
<dbReference type="GO" id="GO:0000976">
    <property type="term" value="F:transcription cis-regulatory region binding"/>
    <property type="evidence" value="ECO:0007669"/>
    <property type="project" value="TreeGrafter"/>
</dbReference>
<keyword evidence="8" id="KW-0804">Transcription</keyword>
<keyword evidence="10" id="KW-0408">Iron</keyword>
<dbReference type="InterPro" id="IPR036390">
    <property type="entry name" value="WH_DNA-bd_sf"/>
</dbReference>
<dbReference type="InterPro" id="IPR002481">
    <property type="entry name" value="FUR"/>
</dbReference>
<proteinExistence type="inferred from homology"/>
<dbReference type="GO" id="GO:0008270">
    <property type="term" value="F:zinc ion binding"/>
    <property type="evidence" value="ECO:0007669"/>
    <property type="project" value="TreeGrafter"/>
</dbReference>
<gene>
    <name evidence="11" type="ORF">HFZ78_22690</name>
</gene>
<evidence type="ECO:0000256" key="2">
    <source>
        <dbReference type="ARBA" id="ARBA00007957"/>
    </source>
</evidence>
<dbReference type="AlphaFoldDB" id="A0A6H1P6G7"/>
<evidence type="ECO:0000256" key="8">
    <source>
        <dbReference type="ARBA" id="ARBA00023163"/>
    </source>
</evidence>
<dbReference type="Gene3D" id="1.10.10.10">
    <property type="entry name" value="Winged helix-like DNA-binding domain superfamily/Winged helix DNA-binding domain"/>
    <property type="match status" value="1"/>
</dbReference>
<dbReference type="GO" id="GO:0045892">
    <property type="term" value="P:negative regulation of DNA-templated transcription"/>
    <property type="evidence" value="ECO:0007669"/>
    <property type="project" value="TreeGrafter"/>
</dbReference>
<comment type="cofactor">
    <cofactor evidence="9">
        <name>Zn(2+)</name>
        <dbReference type="ChEBI" id="CHEBI:29105"/>
    </cofactor>
    <text evidence="9">Binds 1 zinc ion per subunit.</text>
</comment>
<organism evidence="11 12">
    <name type="scientific">Priestia megaterium</name>
    <name type="common">Bacillus megaterium</name>
    <dbReference type="NCBI Taxonomy" id="1404"/>
    <lineage>
        <taxon>Bacteria</taxon>
        <taxon>Bacillati</taxon>
        <taxon>Bacillota</taxon>
        <taxon>Bacilli</taxon>
        <taxon>Bacillales</taxon>
        <taxon>Bacillaceae</taxon>
        <taxon>Priestia</taxon>
    </lineage>
</organism>
<feature type="binding site" evidence="10">
    <location>
        <position position="91"/>
    </location>
    <ligand>
        <name>Fe cation</name>
        <dbReference type="ChEBI" id="CHEBI:24875"/>
    </ligand>
</feature>
<evidence type="ECO:0000256" key="10">
    <source>
        <dbReference type="PIRSR" id="PIRSR602481-2"/>
    </source>
</evidence>
<keyword evidence="4" id="KW-0678">Repressor</keyword>
<dbReference type="GO" id="GO:1900376">
    <property type="term" value="P:regulation of secondary metabolite biosynthetic process"/>
    <property type="evidence" value="ECO:0007669"/>
    <property type="project" value="TreeGrafter"/>
</dbReference>
<feature type="binding site" evidence="10">
    <location>
        <position position="126"/>
    </location>
    <ligand>
        <name>Fe cation</name>
        <dbReference type="ChEBI" id="CHEBI:24875"/>
    </ligand>
</feature>
<keyword evidence="5 9" id="KW-0862">Zinc</keyword>
<keyword evidence="6" id="KW-0805">Transcription regulation</keyword>
<comment type="subcellular location">
    <subcellularLocation>
        <location evidence="1">Cytoplasm</location>
    </subcellularLocation>
</comment>
<dbReference type="InterPro" id="IPR036388">
    <property type="entry name" value="WH-like_DNA-bd_sf"/>
</dbReference>
<name>A0A6H1P6G7_PRIMG</name>
<evidence type="ECO:0000313" key="12">
    <source>
        <dbReference type="Proteomes" id="UP000501868"/>
    </source>
</evidence>
<keyword evidence="9" id="KW-0479">Metal-binding</keyword>
<dbReference type="GO" id="GO:0003700">
    <property type="term" value="F:DNA-binding transcription factor activity"/>
    <property type="evidence" value="ECO:0007669"/>
    <property type="project" value="InterPro"/>
</dbReference>
<dbReference type="SUPFAM" id="SSF46785">
    <property type="entry name" value="Winged helix' DNA-binding domain"/>
    <property type="match status" value="1"/>
</dbReference>
<reference evidence="11 12" key="2">
    <citation type="submission" date="2020-04" db="EMBL/GenBank/DDBJ databases">
        <authorList>
            <person name="Fomenkov A."/>
            <person name="Anton B.P."/>
            <person name="Roberts R.J."/>
        </authorList>
    </citation>
    <scope>NUCLEOTIDE SEQUENCE [LARGE SCALE GENOMIC DNA]</scope>
    <source>
        <strain evidence="11 12">S2</strain>
    </source>
</reference>
<evidence type="ECO:0000256" key="6">
    <source>
        <dbReference type="ARBA" id="ARBA00023015"/>
    </source>
</evidence>
<reference evidence="11 12" key="1">
    <citation type="submission" date="2020-04" db="EMBL/GenBank/DDBJ databases">
        <title>Genome-Wide Identification of 5-Methylcytosine Sites in Bacterial Genomes By High-Throughput Sequencing of MspJI Restriction Fragments.</title>
        <authorList>
            <person name="Wu V."/>
        </authorList>
    </citation>
    <scope>NUCLEOTIDE SEQUENCE [LARGE SCALE GENOMIC DNA]</scope>
    <source>
        <strain evidence="11 12">S2</strain>
    </source>
</reference>
<comment type="similarity">
    <text evidence="2">Belongs to the Fur family.</text>
</comment>
<feature type="binding site" evidence="9">
    <location>
        <position position="134"/>
    </location>
    <ligand>
        <name>Zn(2+)</name>
        <dbReference type="ChEBI" id="CHEBI:29105"/>
    </ligand>
</feature>
<feature type="binding site" evidence="9">
    <location>
        <position position="100"/>
    </location>
    <ligand>
        <name>Zn(2+)</name>
        <dbReference type="ChEBI" id="CHEBI:29105"/>
    </ligand>
</feature>